<proteinExistence type="predicted"/>
<evidence type="ECO:0000313" key="2">
    <source>
        <dbReference type="Proteomes" id="UP000233618"/>
    </source>
</evidence>
<dbReference type="EMBL" id="MVDE01000016">
    <property type="protein sequence ID" value="PKQ66285.1"/>
    <property type="molecule type" value="Genomic_DNA"/>
</dbReference>
<reference evidence="1 2" key="1">
    <citation type="journal article" date="2017" name="Front. Microbiol.">
        <title>Labilibaculum manganireducens gen. nov., sp. nov. and Labilibaculum filiforme sp. nov., Novel Bacteroidetes Isolated from Subsurface Sediments of the Baltic Sea.</title>
        <authorList>
            <person name="Vandieken V."/>
            <person name="Marshall I.P."/>
            <person name="Niemann H."/>
            <person name="Engelen B."/>
            <person name="Cypionka H."/>
        </authorList>
    </citation>
    <scope>NUCLEOTIDE SEQUENCE [LARGE SCALE GENOMIC DNA]</scope>
    <source>
        <strain evidence="1 2">59.10-2M</strain>
    </source>
</reference>
<name>A0A2N3I7L1_9BACT</name>
<gene>
    <name evidence="1" type="ORF">BZG01_11890</name>
</gene>
<sequence>MFVCFFDKQEVTTNLPTTQNSNLIDGIMATNIKYGHAMAMSLPCTIQQIQTNNWFTKTVGARHVVAFYFQLFLIFKFNKIVG</sequence>
<dbReference type="AlphaFoldDB" id="A0A2N3I7L1"/>
<dbReference type="Proteomes" id="UP000233618">
    <property type="component" value="Unassembled WGS sequence"/>
</dbReference>
<keyword evidence="2" id="KW-1185">Reference proteome</keyword>
<evidence type="ECO:0000313" key="1">
    <source>
        <dbReference type="EMBL" id="PKQ66285.1"/>
    </source>
</evidence>
<accession>A0A2N3I7L1</accession>
<comment type="caution">
    <text evidence="1">The sequence shown here is derived from an EMBL/GenBank/DDBJ whole genome shotgun (WGS) entry which is preliminary data.</text>
</comment>
<protein>
    <submittedName>
        <fullName evidence="1">Uncharacterized protein</fullName>
    </submittedName>
</protein>
<organism evidence="1 2">
    <name type="scientific">Labilibaculum manganireducens</name>
    <dbReference type="NCBI Taxonomy" id="1940525"/>
    <lineage>
        <taxon>Bacteria</taxon>
        <taxon>Pseudomonadati</taxon>
        <taxon>Bacteroidota</taxon>
        <taxon>Bacteroidia</taxon>
        <taxon>Marinilabiliales</taxon>
        <taxon>Marinifilaceae</taxon>
        <taxon>Labilibaculum</taxon>
    </lineage>
</organism>